<dbReference type="Pfam" id="PF00240">
    <property type="entry name" value="ubiquitin"/>
    <property type="match status" value="1"/>
</dbReference>
<dbReference type="InterPro" id="IPR017907">
    <property type="entry name" value="Znf_RING_CS"/>
</dbReference>
<dbReference type="InterPro" id="IPR047558">
    <property type="entry name" value="BRcat_RBR_HOIL1"/>
</dbReference>
<dbReference type="Pfam" id="PF01302">
    <property type="entry name" value="CAP_GLY"/>
    <property type="match status" value="1"/>
</dbReference>
<dbReference type="PROSITE" id="PS50199">
    <property type="entry name" value="ZF_RANBP2_2"/>
    <property type="match status" value="2"/>
</dbReference>
<feature type="region of interest" description="Disordered" evidence="15">
    <location>
        <begin position="1434"/>
        <end position="1475"/>
    </location>
</feature>
<comment type="caution">
    <text evidence="20">The sequence shown here is derived from an EMBL/GenBank/DDBJ whole genome shotgun (WGS) entry which is preliminary data.</text>
</comment>
<sequence>MDREWTYRPPVLVGERVVWLGGSPGLGTEEPCEYGPHHGTVSWIGKVPEMGNHWTVGVEFEFVMAGGCDGSWNGRHLFTCPNARGLFLPLLSLIKEKEFYGNKHTTSETSGQTSTSVSTSLSSDKAPASLDLSLAPEPPPPKNRASSSDSHGRTCMKQSGAEMIHAGSSSVSGSKSSRQNHINHHDQSVNSISVMASISSPPSAAATSTCTAFTHTVYSSTSKSKKEVLAGRLVQGGTQDTSLEKQTVSASEDDKRIASGTRSPSRGGSDEDWHDALAYFGETMVRKSTLLSEGRLSDTSGRLGQIRQPSMSTPSSPTLNDYQRHHGKKLSCSSTSTTASDVSKYMSSPGRYSMGDRAHPNKKEKTSGFLNIFRWFRNREKKKRATSVDRMSNTSTGSVNSLSSSASGLNYAPIMRSKSADTHKKMSSKTQPQFGITRRYKLFSRNVSHEHKHSEGSSEEGGRRLSVVSTSSDTLSRSECRGTTLSRKKRLAPQPPGSPKASDSGSLRSQKSCTSLPARESRPIMDSGQGLQSPSSWVPEGRKLQKCKSEGVIYAKVKRRAPLPPGQIATGTSVINDNKEKSSTLTKEGQKRRQAPCVPSEKSDRPLSSVSTGSCLSQSPSSASTTLKSQSSSVASSGAPSSQYSSESVRLESGFLRQDITKSSSSPAIPDSGKLTLSPRPWYKRKKNKDKEINNDSKLANKKDKVYDSWMPDIQFSRSKLSLTGTFRKSKSFESSDDGTFKKSKEDDRKEKRKSQVSLLANISELDRAASEQMQRELEQRKAQRKTYDSKFYKTCEPHILTQTDFLPRTRSESEGELFDGGTLSSSGTATLGSLASNRTEAGEHAFPNHLNGIYDNLNDTGPDLTLPQSYSKQATLRMDEKEGNFHHSSECKPSAPDASLIGVSGSSPGPNSPKTSRSTSHLSHSAHILGATTTQEPLSSIARESPIRRATFDAELFYRLAKDTQVSVEPKSKNSPNLTGVKEKMASYEEVSEEEIEDEASLGSESLGQFRRLNKNFGLRMNNFFSPDVSTIIEASESMTSSATTPADDIYEDLPVPSSVMGRAGRESVHDELNSEVNYDIRLNTADALEIMQDLADVRQEIQMINIEEENEARNREKKRADKICEEMFLSRNRSNFEIWQNAIGHVGPSNTDAAPPPPIDLNEGTDRKLKWVCEVCTLINLPWRLQCEACMVRRPSNPKRIDEDGKSFTSDHIGSQPSISDESPVTVIHDEGNVEGSREALGGPDALVPDTCQIPEGDQKSRDKKKKDINWERELQKYFKTFDEHVKGSMSDTKDCALNSETLKPNEMSASEAEECYGKIRRSSRNESGTTGPSTSEEPKVWGKGAKPKTGIFGTAAGPPDMFIQTSDHLQTDNELKTLEFTIKEMHKIEDLDKEPDMEQLRRVRIAKFQGNTHTDGDQMNHSEACSLMVVQEKKTTKKHGDKRKKSKTNKTELQEDKENELENSSDDVKSLSKEQVLRLREIEYQHKEEKSFYSKNFRKPQVLKPSGAVRNVVSIFNQFEQLQHAKKEKPRVTRRRSFGNVVGRTQIFEQLNNQSNNLELQRSQAETREVNRPQFKSDVPRDTEVFSAIAKFDEMAAMAELEKIEKQRLRKEAAKRKPKFSTLSYANENVATTTTVVVSYDTSSINSTYVTADSQSYTQLVLNTEPISGKPPLDPKSNSHSIDLSEGIIKGGVLYTEQRKRSMSIGSGTFELIQAKDFETIEAQHSECSPTGEGRSITNPVTLSQNTENWSIAPSPNPPGVMVSPVVPDIVIEPHVSLPSCSANTTVMVSEAGDQLGGHEHTEKKEVERLSRQLTEADGIATFKATLRVEESTLGQLNTLNINRLLKRLEGAIAHGNHADAAQLAHELAELRVSCSVTRNPRSTVNNEASTSASAATLMESEAEQHFTDSNISPVHTLNNTQTGSASEECHTCSENTEGLKNTTSSPPATRRDTRVDPARREVKSDTISKLPDGPPVYMKNLSESVLPFNVKMYVEDKNSHQGPITFAVTSSMTVGELRKKVCQDFGFPPEVQRWILGRRLADDDNHTLEHHKVTTEACPIFLYLVAPDSESKVQVQTPSEKTVISRHNGCHYGEVRRVKEDEPPRHLQDCSKETNEQYKFYNPDTNKYEISIDEDDSDVSGEEDTSEEDTLEEEDDDENVYQNETFSEKEKEKDQHVYNSAASRETNLQQNENKIYKSVLLQSQGEKYLLPQPLNSPHITITTNAVSSQDSNSLAIYSNAVSTSHTSSTSIAIHATHSQSDMQEHNKESYRLLQYQSTERQMSQPAEKLSQQHQIQHTSTYKQMKLHNETIPIDQQQVQIQETKCSTQLQHQKQYHQHMTLQHQSSSNQLISLNPQESIPTQSSHTEYTQDLPSNHNGLQKLDFSKPTQEFHIRECELQPQIPKYSTGHPTPLSVHTQETPTQEHPQLPWSKKSQEQSSEFQLQSSHSQHCLTQPTQNHSNQFLEHQSTQSSQQQDSQSSQQDTFHPQQQLGQPQHQKQSLQLQLQREPQQNSRKPEQQLPEQQRHFMNNDAAATKPQLSGQQVDMRREPPASPTKTLGWVCPRCTLVNKWTRPGCEACATERPGDVNQHETGFSHKTPGLGAVMFALERQGCVPNPDPFECRVCFVDINSGEGVVLRDCLHTFCRDCLASAIKYSETADVKCPYRDNQYSCDSSLQDREIKALVTPEEYEKHLTKSVKQAEGNMQNVFHCKTPDCPGFCQFEDNVNIFHCDVCKKVNCLTCQAQHEGITCQAYQDDLAQKVDEAAMKTKKFFDVRYDSSRRWFTMSKVLSDANEKVGL</sequence>
<feature type="compositionally biased region" description="Basic and acidic residues" evidence="15">
    <location>
        <begin position="689"/>
        <end position="704"/>
    </location>
</feature>
<evidence type="ECO:0000256" key="6">
    <source>
        <dbReference type="ARBA" id="ARBA00022553"/>
    </source>
</evidence>
<evidence type="ECO:0000256" key="14">
    <source>
        <dbReference type="PROSITE-ProRule" id="PRU00322"/>
    </source>
</evidence>
<feature type="compositionally biased region" description="Basic and acidic residues" evidence="15">
    <location>
        <begin position="882"/>
        <end position="891"/>
    </location>
</feature>
<feature type="compositionally biased region" description="Low complexity" evidence="15">
    <location>
        <begin position="903"/>
        <end position="914"/>
    </location>
</feature>
<feature type="compositionally biased region" description="Low complexity" evidence="15">
    <location>
        <begin position="107"/>
        <end position="123"/>
    </location>
</feature>
<feature type="region of interest" description="Disordered" evidence="15">
    <location>
        <begin position="1198"/>
        <end position="1270"/>
    </location>
</feature>
<feature type="compositionally biased region" description="Polar residues" evidence="15">
    <location>
        <begin position="2362"/>
        <end position="2382"/>
    </location>
</feature>
<dbReference type="SUPFAM" id="SSF74924">
    <property type="entry name" value="Cap-Gly domain"/>
    <property type="match status" value="1"/>
</dbReference>
<dbReference type="InterPro" id="IPR001876">
    <property type="entry name" value="Znf_RanBP2"/>
</dbReference>
<dbReference type="InterPro" id="IPR013083">
    <property type="entry name" value="Znf_RING/FYVE/PHD"/>
</dbReference>
<feature type="domain" description="Ubiquitin-like" evidence="16">
    <location>
        <begin position="1994"/>
        <end position="2057"/>
    </location>
</feature>
<dbReference type="GO" id="GO:0043130">
    <property type="term" value="F:ubiquitin binding"/>
    <property type="evidence" value="ECO:0007669"/>
    <property type="project" value="TreeGrafter"/>
</dbReference>
<feature type="compositionally biased region" description="Polar residues" evidence="15">
    <location>
        <begin position="2418"/>
        <end position="2429"/>
    </location>
</feature>
<dbReference type="SMART" id="SM00547">
    <property type="entry name" value="ZnF_RBZ"/>
    <property type="match status" value="2"/>
</dbReference>
<dbReference type="Gene3D" id="2.30.30.380">
    <property type="entry name" value="Zn-finger domain of Sec23/24"/>
    <property type="match status" value="2"/>
</dbReference>
<evidence type="ECO:0000256" key="5">
    <source>
        <dbReference type="ARBA" id="ARBA00017887"/>
    </source>
</evidence>
<dbReference type="CDD" id="cd16633">
    <property type="entry name" value="mRING-HC-C3HC3D_RBR_HOIL1"/>
    <property type="match status" value="1"/>
</dbReference>
<keyword evidence="9" id="KW-0677">Repeat</keyword>
<feature type="compositionally biased region" description="Acidic residues" evidence="15">
    <location>
        <begin position="2135"/>
        <end position="2163"/>
    </location>
</feature>
<evidence type="ECO:0000313" key="20">
    <source>
        <dbReference type="EMBL" id="KAK8751233.1"/>
    </source>
</evidence>
<proteinExistence type="inferred from homology"/>
<dbReference type="GO" id="GO:0097039">
    <property type="term" value="P:protein linear polyubiquitination"/>
    <property type="evidence" value="ECO:0007669"/>
    <property type="project" value="TreeGrafter"/>
</dbReference>
<name>A0AAW0YHF0_CHEQU</name>
<evidence type="ECO:0000259" key="18">
    <source>
        <dbReference type="PROSITE" id="PS50199"/>
    </source>
</evidence>
<dbReference type="GO" id="GO:0009893">
    <property type="term" value="P:positive regulation of metabolic process"/>
    <property type="evidence" value="ECO:0007669"/>
    <property type="project" value="UniProtKB-ARBA"/>
</dbReference>
<dbReference type="InterPro" id="IPR029071">
    <property type="entry name" value="Ubiquitin-like_domsf"/>
</dbReference>
<feature type="compositionally biased region" description="Basic and acidic residues" evidence="15">
    <location>
        <begin position="1259"/>
        <end position="1270"/>
    </location>
</feature>
<evidence type="ECO:0000256" key="1">
    <source>
        <dbReference type="ARBA" id="ARBA00001798"/>
    </source>
</evidence>
<feature type="compositionally biased region" description="Low complexity" evidence="15">
    <location>
        <begin position="392"/>
        <end position="409"/>
    </location>
</feature>
<keyword evidence="7" id="KW-0808">Transferase</keyword>
<dbReference type="PANTHER" id="PTHR22770">
    <property type="entry name" value="UBIQUITIN CONJUGATING ENZYME 7 INTERACTING PROTEIN-RELATED"/>
    <property type="match status" value="1"/>
</dbReference>
<evidence type="ECO:0000256" key="10">
    <source>
        <dbReference type="ARBA" id="ARBA00022771"/>
    </source>
</evidence>
<feature type="compositionally biased region" description="Basic and acidic residues" evidence="15">
    <location>
        <begin position="1953"/>
        <end position="1970"/>
    </location>
</feature>
<dbReference type="Gene3D" id="2.30.30.190">
    <property type="entry name" value="CAP Gly-rich-like domain"/>
    <property type="match status" value="1"/>
</dbReference>
<dbReference type="PROSITE" id="PS00518">
    <property type="entry name" value="ZF_RING_1"/>
    <property type="match status" value="1"/>
</dbReference>
<dbReference type="GO" id="GO:0061630">
    <property type="term" value="F:ubiquitin protein ligase activity"/>
    <property type="evidence" value="ECO:0007669"/>
    <property type="project" value="UniProtKB-EC"/>
</dbReference>
<feature type="region of interest" description="Disordered" evidence="15">
    <location>
        <begin position="236"/>
        <end position="272"/>
    </location>
</feature>
<feature type="compositionally biased region" description="Low complexity" evidence="15">
    <location>
        <begin position="2471"/>
        <end position="2510"/>
    </location>
</feature>
<feature type="compositionally biased region" description="Low complexity" evidence="15">
    <location>
        <begin position="2440"/>
        <end position="2454"/>
    </location>
</feature>
<feature type="compositionally biased region" description="Polar residues" evidence="15">
    <location>
        <begin position="1328"/>
        <end position="1338"/>
    </location>
</feature>
<evidence type="ECO:0000256" key="3">
    <source>
        <dbReference type="ARBA" id="ARBA00008278"/>
    </source>
</evidence>
<feature type="compositionally biased region" description="Polar residues" evidence="15">
    <location>
        <begin position="236"/>
        <end position="250"/>
    </location>
</feature>
<feature type="compositionally biased region" description="Basic residues" evidence="15">
    <location>
        <begin position="1438"/>
        <end position="1451"/>
    </location>
</feature>
<dbReference type="GO" id="GO:0043161">
    <property type="term" value="P:proteasome-mediated ubiquitin-dependent protein catabolic process"/>
    <property type="evidence" value="ECO:0007669"/>
    <property type="project" value="TreeGrafter"/>
</dbReference>
<evidence type="ECO:0000256" key="12">
    <source>
        <dbReference type="ARBA" id="ARBA00022833"/>
    </source>
</evidence>
<organism evidence="20 21">
    <name type="scientific">Cherax quadricarinatus</name>
    <name type="common">Australian red claw crayfish</name>
    <dbReference type="NCBI Taxonomy" id="27406"/>
    <lineage>
        <taxon>Eukaryota</taxon>
        <taxon>Metazoa</taxon>
        <taxon>Ecdysozoa</taxon>
        <taxon>Arthropoda</taxon>
        <taxon>Crustacea</taxon>
        <taxon>Multicrustacea</taxon>
        <taxon>Malacostraca</taxon>
        <taxon>Eumalacostraca</taxon>
        <taxon>Eucarida</taxon>
        <taxon>Decapoda</taxon>
        <taxon>Pleocyemata</taxon>
        <taxon>Astacidea</taxon>
        <taxon>Parastacoidea</taxon>
        <taxon>Parastacidae</taxon>
        <taxon>Cherax</taxon>
    </lineage>
</organism>
<evidence type="ECO:0000256" key="4">
    <source>
        <dbReference type="ARBA" id="ARBA00012251"/>
    </source>
</evidence>
<feature type="compositionally biased region" description="Basic and acidic residues" evidence="15">
    <location>
        <begin position="447"/>
        <end position="463"/>
    </location>
</feature>
<feature type="compositionally biased region" description="Polar residues" evidence="15">
    <location>
        <begin position="501"/>
        <end position="515"/>
    </location>
</feature>
<dbReference type="PROSITE" id="PS51873">
    <property type="entry name" value="TRIAD"/>
    <property type="match status" value="1"/>
</dbReference>
<evidence type="ECO:0000256" key="15">
    <source>
        <dbReference type="SAM" id="MobiDB-lite"/>
    </source>
</evidence>
<feature type="compositionally biased region" description="Polar residues" evidence="15">
    <location>
        <begin position="297"/>
        <end position="321"/>
    </location>
</feature>
<evidence type="ECO:0000259" key="17">
    <source>
        <dbReference type="PROSITE" id="PS50089"/>
    </source>
</evidence>
<dbReference type="CDD" id="cd01799">
    <property type="entry name" value="Ubl_HOIL1"/>
    <property type="match status" value="1"/>
</dbReference>
<evidence type="ECO:0000259" key="19">
    <source>
        <dbReference type="PROSITE" id="PS51873"/>
    </source>
</evidence>
<evidence type="ECO:0000256" key="13">
    <source>
        <dbReference type="ARBA" id="ARBA00023186"/>
    </source>
</evidence>
<evidence type="ECO:0000256" key="2">
    <source>
        <dbReference type="ARBA" id="ARBA00004906"/>
    </source>
</evidence>
<feature type="region of interest" description="Disordered" evidence="15">
    <location>
        <begin position="2406"/>
        <end position="2525"/>
    </location>
</feature>
<dbReference type="PROSITE" id="PS50053">
    <property type="entry name" value="UBIQUITIN_2"/>
    <property type="match status" value="1"/>
</dbReference>
<dbReference type="InterPro" id="IPR036443">
    <property type="entry name" value="Znf_RanBP2_sf"/>
</dbReference>
<dbReference type="Gene3D" id="3.10.20.90">
    <property type="entry name" value="Phosphatidylinositol 3-kinase Catalytic Subunit, Chain A, domain 1"/>
    <property type="match status" value="1"/>
</dbReference>
<keyword evidence="8" id="KW-0479">Metal-binding</keyword>
<feature type="compositionally biased region" description="Polar residues" evidence="15">
    <location>
        <begin position="1936"/>
        <end position="1951"/>
    </location>
</feature>
<dbReference type="PROSITE" id="PS50089">
    <property type="entry name" value="ZF_RING_2"/>
    <property type="match status" value="1"/>
</dbReference>
<dbReference type="Gene3D" id="3.30.40.10">
    <property type="entry name" value="Zinc/RING finger domain, C3HC4 (zinc finger)"/>
    <property type="match status" value="1"/>
</dbReference>
<feature type="region of interest" description="Disordered" evidence="15">
    <location>
        <begin position="1309"/>
        <end position="1349"/>
    </location>
</feature>
<keyword evidence="6" id="KW-0597">Phosphoprotein</keyword>
<feature type="compositionally biased region" description="Basic and acidic residues" evidence="15">
    <location>
        <begin position="2170"/>
        <end position="2180"/>
    </location>
</feature>
<dbReference type="GO" id="GO:0071797">
    <property type="term" value="C:LUBAC complex"/>
    <property type="evidence" value="ECO:0007669"/>
    <property type="project" value="TreeGrafter"/>
</dbReference>
<feature type="compositionally biased region" description="Polar residues" evidence="15">
    <location>
        <begin position="2455"/>
        <end position="2470"/>
    </location>
</feature>
<dbReference type="SUPFAM" id="SSF57850">
    <property type="entry name" value="RING/U-box"/>
    <property type="match status" value="2"/>
</dbReference>
<feature type="compositionally biased region" description="Polar residues" evidence="15">
    <location>
        <begin position="1915"/>
        <end position="1929"/>
    </location>
</feature>
<dbReference type="InterPro" id="IPR027370">
    <property type="entry name" value="Znf-RING_euk"/>
</dbReference>
<reference evidence="20 21" key="1">
    <citation type="journal article" date="2024" name="BMC Genomics">
        <title>Genome assembly of redclaw crayfish (Cherax quadricarinatus) provides insights into its immune adaptation and hypoxia tolerance.</title>
        <authorList>
            <person name="Liu Z."/>
            <person name="Zheng J."/>
            <person name="Li H."/>
            <person name="Fang K."/>
            <person name="Wang S."/>
            <person name="He J."/>
            <person name="Zhou D."/>
            <person name="Weng S."/>
            <person name="Chi M."/>
            <person name="Gu Z."/>
            <person name="He J."/>
            <person name="Li F."/>
            <person name="Wang M."/>
        </authorList>
    </citation>
    <scope>NUCLEOTIDE SEQUENCE [LARGE SCALE GENOMIC DNA]</scope>
    <source>
        <strain evidence="20">ZL_2023a</strain>
    </source>
</reference>
<gene>
    <name evidence="20" type="ORF">OTU49_013580</name>
</gene>
<dbReference type="SUPFAM" id="SSF90209">
    <property type="entry name" value="Ran binding protein zinc finger-like"/>
    <property type="match status" value="2"/>
</dbReference>
<feature type="compositionally biased region" description="Low complexity" evidence="15">
    <location>
        <begin position="821"/>
        <end position="832"/>
    </location>
</feature>
<evidence type="ECO:0000256" key="9">
    <source>
        <dbReference type="ARBA" id="ARBA00022737"/>
    </source>
</evidence>
<feature type="region of interest" description="Disordered" evidence="15">
    <location>
        <begin position="813"/>
        <end position="832"/>
    </location>
</feature>
<comment type="catalytic activity">
    <reaction evidence="1">
        <text>[E2 ubiquitin-conjugating enzyme]-S-ubiquitinyl-L-cysteine + [acceptor protein]-L-lysine = [E2 ubiquitin-conjugating enzyme]-L-cysteine + [acceptor protein]-N(6)-ubiquitinyl-L-lysine.</text>
        <dbReference type="EC" id="2.3.2.31"/>
    </reaction>
</comment>
<feature type="compositionally biased region" description="Polar residues" evidence="15">
    <location>
        <begin position="331"/>
        <end position="341"/>
    </location>
</feature>
<dbReference type="Pfam" id="PF13445">
    <property type="entry name" value="zf-RING_UBOX"/>
    <property type="match status" value="1"/>
</dbReference>
<feature type="compositionally biased region" description="Basic and acidic residues" evidence="15">
    <location>
        <begin position="1230"/>
        <end position="1240"/>
    </location>
</feature>
<dbReference type="InterPro" id="IPR047559">
    <property type="entry name" value="HOIL1_RBR_mRING-HC-C3HC3D"/>
</dbReference>
<feature type="region of interest" description="Disordered" evidence="15">
    <location>
        <begin position="882"/>
        <end position="925"/>
    </location>
</feature>
<protein>
    <recommendedName>
        <fullName evidence="5">RanBP-type and C3HC4-type zinc finger-containing protein 1</fullName>
        <ecNumber evidence="4">2.3.2.31</ecNumber>
    </recommendedName>
</protein>
<feature type="region of interest" description="Disordered" evidence="15">
    <location>
        <begin position="163"/>
        <end position="182"/>
    </location>
</feature>
<feature type="region of interest" description="Disordered" evidence="15">
    <location>
        <begin position="2362"/>
        <end position="2386"/>
    </location>
</feature>
<evidence type="ECO:0000256" key="11">
    <source>
        <dbReference type="ARBA" id="ARBA00022786"/>
    </source>
</evidence>
<dbReference type="InterPro" id="IPR001841">
    <property type="entry name" value="Znf_RING"/>
</dbReference>
<feature type="compositionally biased region" description="Polar residues" evidence="15">
    <location>
        <begin position="1209"/>
        <end position="1225"/>
    </location>
</feature>
<keyword evidence="10 14" id="KW-0863">Zinc-finger</keyword>
<feature type="domain" description="RanBP2-type" evidence="18">
    <location>
        <begin position="1164"/>
        <end position="1198"/>
    </location>
</feature>
<comment type="similarity">
    <text evidence="3">Belongs to the RBR family.</text>
</comment>
<feature type="compositionally biased region" description="Low complexity" evidence="15">
    <location>
        <begin position="167"/>
        <end position="177"/>
    </location>
</feature>
<dbReference type="GO" id="GO:0008270">
    <property type="term" value="F:zinc ion binding"/>
    <property type="evidence" value="ECO:0007669"/>
    <property type="project" value="UniProtKB-KW"/>
</dbReference>
<evidence type="ECO:0000259" key="16">
    <source>
        <dbReference type="PROSITE" id="PS50053"/>
    </source>
</evidence>
<feature type="region of interest" description="Disordered" evidence="15">
    <location>
        <begin position="730"/>
        <end position="756"/>
    </location>
</feature>
<keyword evidence="13" id="KW-0143">Chaperone</keyword>
<feature type="compositionally biased region" description="Low complexity" evidence="15">
    <location>
        <begin position="614"/>
        <end position="648"/>
    </location>
</feature>
<dbReference type="Proteomes" id="UP001445076">
    <property type="component" value="Unassembled WGS sequence"/>
</dbReference>
<dbReference type="SMART" id="SM01052">
    <property type="entry name" value="CAP_GLY"/>
    <property type="match status" value="1"/>
</dbReference>
<dbReference type="FunFam" id="3.30.40.10:FF:000137">
    <property type="entry name" value="RanBP-type and C3HC4-type zinc finger-containing protein 1"/>
    <property type="match status" value="1"/>
</dbReference>
<keyword evidence="12" id="KW-0862">Zinc</keyword>
<evidence type="ECO:0000256" key="7">
    <source>
        <dbReference type="ARBA" id="ARBA00022679"/>
    </source>
</evidence>
<dbReference type="EC" id="2.3.2.31" evidence="4"/>
<feature type="domain" description="RING-type" evidence="17">
    <location>
        <begin position="2626"/>
        <end position="2668"/>
    </location>
</feature>
<feature type="region of interest" description="Disordered" evidence="15">
    <location>
        <begin position="1915"/>
        <end position="1979"/>
    </location>
</feature>
<feature type="region of interest" description="Disordered" evidence="15">
    <location>
        <begin position="383"/>
        <end position="543"/>
    </location>
</feature>
<keyword evidence="11" id="KW-0833">Ubl conjugation pathway</keyword>
<feature type="compositionally biased region" description="Low complexity" evidence="15">
    <location>
        <begin position="464"/>
        <end position="477"/>
    </location>
</feature>
<dbReference type="PROSITE" id="PS01358">
    <property type="entry name" value="ZF_RANBP2_1"/>
    <property type="match status" value="2"/>
</dbReference>
<dbReference type="InterPro" id="IPR036859">
    <property type="entry name" value="CAP-Gly_dom_sf"/>
</dbReference>
<dbReference type="InterPro" id="IPR044066">
    <property type="entry name" value="TRIAD_supradom"/>
</dbReference>
<feature type="region of interest" description="Disordered" evidence="15">
    <location>
        <begin position="556"/>
        <end position="704"/>
    </location>
</feature>
<feature type="region of interest" description="Disordered" evidence="15">
    <location>
        <begin position="2538"/>
        <end position="2559"/>
    </location>
</feature>
<dbReference type="InterPro" id="IPR000626">
    <property type="entry name" value="Ubiquitin-like_dom"/>
</dbReference>
<dbReference type="InterPro" id="IPR051628">
    <property type="entry name" value="LUBAC_E3_Ligases"/>
</dbReference>
<feature type="region of interest" description="Disordered" evidence="15">
    <location>
        <begin position="296"/>
        <end position="344"/>
    </location>
</feature>
<feature type="compositionally biased region" description="Polar residues" evidence="15">
    <location>
        <begin position="2181"/>
        <end position="2193"/>
    </location>
</feature>
<evidence type="ECO:0000256" key="8">
    <source>
        <dbReference type="ARBA" id="ARBA00022723"/>
    </source>
</evidence>
<dbReference type="PANTHER" id="PTHR22770:SF13">
    <property type="entry name" value="RING-TYPE DOMAIN-CONTAINING PROTEIN"/>
    <property type="match status" value="1"/>
</dbReference>
<feature type="compositionally biased region" description="Polar residues" evidence="15">
    <location>
        <begin position="915"/>
        <end position="924"/>
    </location>
</feature>
<evidence type="ECO:0000313" key="21">
    <source>
        <dbReference type="Proteomes" id="UP001445076"/>
    </source>
</evidence>
<dbReference type="SUPFAM" id="SSF54236">
    <property type="entry name" value="Ubiquitin-like"/>
    <property type="match status" value="1"/>
</dbReference>
<dbReference type="EMBL" id="JARKIK010000006">
    <property type="protein sequence ID" value="KAK8751233.1"/>
    <property type="molecule type" value="Genomic_DNA"/>
</dbReference>
<dbReference type="InterPro" id="IPR000938">
    <property type="entry name" value="CAP-Gly_domain"/>
</dbReference>
<comment type="pathway">
    <text evidence="2">Protein modification; protein ubiquitination.</text>
</comment>
<accession>A0AAW0YHF0</accession>
<feature type="domain" description="RING-type" evidence="19">
    <location>
        <begin position="2622"/>
        <end position="2803"/>
    </location>
</feature>
<feature type="domain" description="RanBP2-type" evidence="18">
    <location>
        <begin position="2560"/>
        <end position="2589"/>
    </location>
</feature>
<dbReference type="CDD" id="cd20345">
    <property type="entry name" value="BRcat_RBR_HOIL1"/>
    <property type="match status" value="1"/>
</dbReference>
<keyword evidence="21" id="KW-1185">Reference proteome</keyword>
<feature type="region of interest" description="Disordered" evidence="15">
    <location>
        <begin position="2127"/>
        <end position="2193"/>
    </location>
</feature>
<feature type="region of interest" description="Disordered" evidence="15">
    <location>
        <begin position="103"/>
        <end position="155"/>
    </location>
</feature>
<feature type="compositionally biased region" description="Basic and acidic residues" evidence="15">
    <location>
        <begin position="731"/>
        <end position="750"/>
    </location>
</feature>